<dbReference type="EMBL" id="JAAHFQ010000240">
    <property type="protein sequence ID" value="NER28630.1"/>
    <property type="molecule type" value="Genomic_DNA"/>
</dbReference>
<protein>
    <submittedName>
        <fullName evidence="1">Uncharacterized protein</fullName>
    </submittedName>
</protein>
<sequence>MDSWSHYYNRQTTVEEKKLYSHLYKCAEVESPDMLIERFRLLFIEGIEYYPSQILRTLGTIANSEFAQREFPFILNRSCYILINRWWQHPRLKSAIPKLIALFETYPVRVARSRTTKRLRELVRRFPQTQQYRALRHLAQVITQKQEQETPAGSKPLSTFLNRYPCLYEHCLLTQDSSYEQRQKIRLLRDQKQRQYELDLSRYITYQKLHNNSLYVKNPTLLSDRQLDLALKQFTGKIDGYNSYRDLAERFRTYSSLSPCYGAFKQEFYEYLTVAIDSKYIRGEFSQRLYKQLQTTLSQHEHEKLNRALLERTCKKILNFLVVESPQNPKHYVFSDLTSNLGTTPTIGILLKIVLLCRQVKNYLEQRFSILFNHYESHANDTINWLVESLENLNVALSTNFGKLTLCSFYI</sequence>
<accession>A0A6B3NAL8</accession>
<dbReference type="AlphaFoldDB" id="A0A6B3NAL8"/>
<organism evidence="1">
    <name type="scientific">Symploca sp. SIO1C4</name>
    <dbReference type="NCBI Taxonomy" id="2607765"/>
    <lineage>
        <taxon>Bacteria</taxon>
        <taxon>Bacillati</taxon>
        <taxon>Cyanobacteriota</taxon>
        <taxon>Cyanophyceae</taxon>
        <taxon>Coleofasciculales</taxon>
        <taxon>Coleofasciculaceae</taxon>
        <taxon>Symploca</taxon>
    </lineage>
</organism>
<name>A0A6B3NAL8_9CYAN</name>
<comment type="caution">
    <text evidence="1">The sequence shown here is derived from an EMBL/GenBank/DDBJ whole genome shotgun (WGS) entry which is preliminary data.</text>
</comment>
<evidence type="ECO:0000313" key="1">
    <source>
        <dbReference type="EMBL" id="NER28630.1"/>
    </source>
</evidence>
<gene>
    <name evidence="1" type="ORF">F6J89_13605</name>
</gene>
<proteinExistence type="predicted"/>
<reference evidence="1" key="1">
    <citation type="submission" date="2019-11" db="EMBL/GenBank/DDBJ databases">
        <title>Genomic insights into an expanded diversity of filamentous marine cyanobacteria reveals the extraordinary biosynthetic potential of Moorea and Okeania.</title>
        <authorList>
            <person name="Ferreira Leao T."/>
            <person name="Wang M."/>
            <person name="Moss N."/>
            <person name="Da Silva R."/>
            <person name="Sanders J."/>
            <person name="Nurk S."/>
            <person name="Gurevich A."/>
            <person name="Humphrey G."/>
            <person name="Reher R."/>
            <person name="Zhu Q."/>
            <person name="Belda-Ferre P."/>
            <person name="Glukhov E."/>
            <person name="Rex R."/>
            <person name="Dorrestein P.C."/>
            <person name="Knight R."/>
            <person name="Pevzner P."/>
            <person name="Gerwick W.H."/>
            <person name="Gerwick L."/>
        </authorList>
    </citation>
    <scope>NUCLEOTIDE SEQUENCE</scope>
    <source>
        <strain evidence="1">SIO1C4</strain>
    </source>
</reference>